<feature type="region of interest" description="Disordered" evidence="1">
    <location>
        <begin position="76"/>
        <end position="155"/>
    </location>
</feature>
<dbReference type="GO" id="GO:0008061">
    <property type="term" value="F:chitin binding"/>
    <property type="evidence" value="ECO:0007669"/>
    <property type="project" value="InterPro"/>
</dbReference>
<dbReference type="InterPro" id="IPR036508">
    <property type="entry name" value="Chitin-bd_dom_sf"/>
</dbReference>
<dbReference type="GeneID" id="26805518"/>
<gene>
    <name evidence="4" type="ORF">ANOM_003714</name>
</gene>
<evidence type="ECO:0000259" key="3">
    <source>
        <dbReference type="PROSITE" id="PS50940"/>
    </source>
</evidence>
<feature type="domain" description="Chitin-binding type-2" evidence="3">
    <location>
        <begin position="23"/>
        <end position="79"/>
    </location>
</feature>
<sequence>MQFTAKALAIFAASLVALTASAHPSCETGARWPDQRDCHNFYECAAGGVPVRKTCGPGTAYDSRFSICDYEHKVPSCHGHGPVGHNEPHGHGEVKGHNNGEQEHGESKDQGKGRQEQGKGKQEEGHGKEQGNGEQEHGEENGQGKGQQENGEGNH</sequence>
<keyword evidence="5" id="KW-1185">Reference proteome</keyword>
<name>A0A0L1JBS3_ASPN3</name>
<dbReference type="Gene3D" id="2.170.140.10">
    <property type="entry name" value="Chitin binding domain"/>
    <property type="match status" value="1"/>
</dbReference>
<evidence type="ECO:0000313" key="5">
    <source>
        <dbReference type="Proteomes" id="UP000037505"/>
    </source>
</evidence>
<dbReference type="AlphaFoldDB" id="A0A0L1JBS3"/>
<dbReference type="RefSeq" id="XP_015409796.1">
    <property type="nucleotide sequence ID" value="XM_015548971.1"/>
</dbReference>
<dbReference type="PROSITE" id="PS50940">
    <property type="entry name" value="CHIT_BIND_II"/>
    <property type="match status" value="1"/>
</dbReference>
<protein>
    <submittedName>
        <fullName evidence="4">Chitin binding domain protein Peritrophin-A</fullName>
    </submittedName>
</protein>
<feature type="compositionally biased region" description="Low complexity" evidence="1">
    <location>
        <begin position="146"/>
        <end position="155"/>
    </location>
</feature>
<dbReference type="SMART" id="SM00494">
    <property type="entry name" value="ChtBD2"/>
    <property type="match status" value="1"/>
</dbReference>
<feature type="chain" id="PRO_5005553663" evidence="2">
    <location>
        <begin position="23"/>
        <end position="155"/>
    </location>
</feature>
<dbReference type="OrthoDB" id="6020543at2759"/>
<organism evidence="4 5">
    <name type="scientific">Aspergillus nomiae NRRL (strain ATCC 15546 / NRRL 13137 / CBS 260.88 / M93)</name>
    <dbReference type="NCBI Taxonomy" id="1509407"/>
    <lineage>
        <taxon>Eukaryota</taxon>
        <taxon>Fungi</taxon>
        <taxon>Dikarya</taxon>
        <taxon>Ascomycota</taxon>
        <taxon>Pezizomycotina</taxon>
        <taxon>Eurotiomycetes</taxon>
        <taxon>Eurotiomycetidae</taxon>
        <taxon>Eurotiales</taxon>
        <taxon>Aspergillaceae</taxon>
        <taxon>Aspergillus</taxon>
        <taxon>Aspergillus subgen. Circumdati</taxon>
    </lineage>
</organism>
<feature type="signal peptide" evidence="2">
    <location>
        <begin position="1"/>
        <end position="22"/>
    </location>
</feature>
<dbReference type="Proteomes" id="UP000037505">
    <property type="component" value="Unassembled WGS sequence"/>
</dbReference>
<dbReference type="InterPro" id="IPR002557">
    <property type="entry name" value="Chitin-bd_dom"/>
</dbReference>
<proteinExistence type="predicted"/>
<comment type="caution">
    <text evidence="4">The sequence shown here is derived from an EMBL/GenBank/DDBJ whole genome shotgun (WGS) entry which is preliminary data.</text>
</comment>
<dbReference type="GO" id="GO:0005576">
    <property type="term" value="C:extracellular region"/>
    <property type="evidence" value="ECO:0007669"/>
    <property type="project" value="InterPro"/>
</dbReference>
<dbReference type="Pfam" id="PF01607">
    <property type="entry name" value="CBM_14"/>
    <property type="match status" value="1"/>
</dbReference>
<feature type="compositionally biased region" description="Basic and acidic residues" evidence="1">
    <location>
        <begin position="86"/>
        <end position="142"/>
    </location>
</feature>
<dbReference type="SUPFAM" id="SSF57625">
    <property type="entry name" value="Invertebrate chitin-binding proteins"/>
    <property type="match status" value="1"/>
</dbReference>
<keyword evidence="2" id="KW-0732">Signal</keyword>
<evidence type="ECO:0000256" key="2">
    <source>
        <dbReference type="SAM" id="SignalP"/>
    </source>
</evidence>
<dbReference type="EMBL" id="JNOM01000043">
    <property type="protein sequence ID" value="KNG88873.1"/>
    <property type="molecule type" value="Genomic_DNA"/>
</dbReference>
<evidence type="ECO:0000256" key="1">
    <source>
        <dbReference type="SAM" id="MobiDB-lite"/>
    </source>
</evidence>
<dbReference type="STRING" id="1509407.A0A0L1JBS3"/>
<accession>A0A0L1JBS3</accession>
<reference evidence="4 5" key="1">
    <citation type="submission" date="2014-06" db="EMBL/GenBank/DDBJ databases">
        <title>The Genome of the Aflatoxigenic Filamentous Fungus Aspergillus nomius.</title>
        <authorList>
            <person name="Moore M.G."/>
            <person name="Shannon B.M."/>
            <person name="Brian M.M."/>
        </authorList>
    </citation>
    <scope>NUCLEOTIDE SEQUENCE [LARGE SCALE GENOMIC DNA]</scope>
    <source>
        <strain evidence="4 5">NRRL 13137</strain>
    </source>
</reference>
<evidence type="ECO:0000313" key="4">
    <source>
        <dbReference type="EMBL" id="KNG88873.1"/>
    </source>
</evidence>